<dbReference type="GO" id="GO:0016301">
    <property type="term" value="F:kinase activity"/>
    <property type="evidence" value="ECO:0007669"/>
    <property type="project" value="UniProtKB-KW"/>
</dbReference>
<evidence type="ECO:0000313" key="16">
    <source>
        <dbReference type="EMBL" id="EPZ35006.1"/>
    </source>
</evidence>
<dbReference type="InterPro" id="IPR015793">
    <property type="entry name" value="Pyrv_Knase_brl"/>
</dbReference>
<dbReference type="AlphaFoldDB" id="A0A075B207"/>
<comment type="pathway">
    <text evidence="2 13">Carbohydrate degradation; glycolysis; pyruvate from D-glyceraldehyde 3-phosphate: step 5/5.</text>
</comment>
<evidence type="ECO:0000256" key="3">
    <source>
        <dbReference type="ARBA" id="ARBA00008663"/>
    </source>
</evidence>
<dbReference type="InterPro" id="IPR040442">
    <property type="entry name" value="Pyrv_kinase-like_dom_sf"/>
</dbReference>
<reference evidence="16 17" key="1">
    <citation type="journal article" date="2013" name="Curr. Biol.">
        <title>Shared signatures of parasitism and phylogenomics unite Cryptomycota and microsporidia.</title>
        <authorList>
            <person name="James T.Y."/>
            <person name="Pelin A."/>
            <person name="Bonen L."/>
            <person name="Ahrendt S."/>
            <person name="Sain D."/>
            <person name="Corradi N."/>
            <person name="Stajich J.E."/>
        </authorList>
    </citation>
    <scope>NUCLEOTIDE SEQUENCE [LARGE SCALE GENOMIC DNA]</scope>
    <source>
        <strain evidence="16 17">CSF55</strain>
    </source>
</reference>
<dbReference type="Proteomes" id="UP000030755">
    <property type="component" value="Unassembled WGS sequence"/>
</dbReference>
<evidence type="ECO:0000256" key="4">
    <source>
        <dbReference type="ARBA" id="ARBA00012142"/>
    </source>
</evidence>
<dbReference type="STRING" id="988480.A0A075B207"/>
<evidence type="ECO:0000256" key="11">
    <source>
        <dbReference type="ARBA" id="ARBA00023152"/>
    </source>
</evidence>
<comment type="catalytic activity">
    <reaction evidence="13">
        <text>pyruvate + ATP = phosphoenolpyruvate + ADP + H(+)</text>
        <dbReference type="Rhea" id="RHEA:18157"/>
        <dbReference type="ChEBI" id="CHEBI:15361"/>
        <dbReference type="ChEBI" id="CHEBI:15378"/>
        <dbReference type="ChEBI" id="CHEBI:30616"/>
        <dbReference type="ChEBI" id="CHEBI:58702"/>
        <dbReference type="ChEBI" id="CHEBI:456216"/>
        <dbReference type="EC" id="2.7.1.40"/>
    </reaction>
</comment>
<evidence type="ECO:0000256" key="10">
    <source>
        <dbReference type="ARBA" id="ARBA00022842"/>
    </source>
</evidence>
<dbReference type="Gene3D" id="3.40.1380.20">
    <property type="entry name" value="Pyruvate kinase, C-terminal domain"/>
    <property type="match status" value="1"/>
</dbReference>
<dbReference type="Gene3D" id="3.20.20.60">
    <property type="entry name" value="Phosphoenolpyruvate-binding domains"/>
    <property type="match status" value="1"/>
</dbReference>
<accession>A0A075B207</accession>
<dbReference type="InterPro" id="IPR015806">
    <property type="entry name" value="Pyrv_Knase_insert_dom_sf"/>
</dbReference>
<dbReference type="HOGENOM" id="CLU_015439_9_0_1"/>
<keyword evidence="11 13" id="KW-0324">Glycolysis</keyword>
<dbReference type="GO" id="GO:0004743">
    <property type="term" value="F:pyruvate kinase activity"/>
    <property type="evidence" value="ECO:0007669"/>
    <property type="project" value="UniProtKB-EC"/>
</dbReference>
<sequence length="405" mass="44572">MATVGPASSDRETLKSLIEHGLKQGSVFLRSGDEFTFINDAKDETIGDETKVKLCFERRNIKPGDKIYVDDGLLAFTIESISDDFKIIKCRVCNNGYLGENKGVNLPGLIPTEYSSLRNKDVQDIKFAIENQVEFITVSCIRSSDDVMEVRKLVGNSRIKLLSKIENKEGLVNFESILRISDVDVQIVSLKQKEIISRCNLVGKPIFIANHVLETLCDQKMPLRSESSDITSAVMDGVDGFVLSGETASGLYPIDAVDWLVKICTEVESYIDYNEVFLDTLRCVEKPIGVSESIASSAVKCAREVNASCIIVITEAGGTARLVSKYRSALNVIAITMDRKTAHQLNSSFGIRPYHYDSLVDENKSILKAAMHFAISIGVAREGDLVVITQGQVQGFAEGTTTTMQ</sequence>
<evidence type="ECO:0000259" key="14">
    <source>
        <dbReference type="Pfam" id="PF00224"/>
    </source>
</evidence>
<dbReference type="GO" id="GO:0000287">
    <property type="term" value="F:magnesium ion binding"/>
    <property type="evidence" value="ECO:0007669"/>
    <property type="project" value="InterPro"/>
</dbReference>
<keyword evidence="10 13" id="KW-0460">Magnesium</keyword>
<dbReference type="EMBL" id="KE560898">
    <property type="protein sequence ID" value="EPZ35006.1"/>
    <property type="molecule type" value="Genomic_DNA"/>
</dbReference>
<keyword evidence="8 13" id="KW-0418">Kinase</keyword>
<keyword evidence="12 16" id="KW-0670">Pyruvate</keyword>
<feature type="non-terminal residue" evidence="16">
    <location>
        <position position="405"/>
    </location>
</feature>
<dbReference type="PANTHER" id="PTHR11817">
    <property type="entry name" value="PYRUVATE KINASE"/>
    <property type="match status" value="1"/>
</dbReference>
<comment type="cofactor">
    <cofactor evidence="1">
        <name>K(+)</name>
        <dbReference type="ChEBI" id="CHEBI:29103"/>
    </cofactor>
</comment>
<comment type="similarity">
    <text evidence="3 13">Belongs to the pyruvate kinase family.</text>
</comment>
<feature type="domain" description="Pyruvate kinase C-terminal" evidence="15">
    <location>
        <begin position="292"/>
        <end position="404"/>
    </location>
</feature>
<dbReference type="InterPro" id="IPR001697">
    <property type="entry name" value="Pyr_Knase"/>
</dbReference>
<dbReference type="OMA" id="RCIVENS"/>
<keyword evidence="17" id="KW-1185">Reference proteome</keyword>
<dbReference type="Pfam" id="PF02887">
    <property type="entry name" value="PK_C"/>
    <property type="match status" value="1"/>
</dbReference>
<proteinExistence type="inferred from homology"/>
<dbReference type="EC" id="2.7.1.40" evidence="4 13"/>
<evidence type="ECO:0000256" key="8">
    <source>
        <dbReference type="ARBA" id="ARBA00022777"/>
    </source>
</evidence>
<dbReference type="PRINTS" id="PR01050">
    <property type="entry name" value="PYRUVTKNASE"/>
</dbReference>
<evidence type="ECO:0000256" key="2">
    <source>
        <dbReference type="ARBA" id="ARBA00004997"/>
    </source>
</evidence>
<evidence type="ECO:0000313" key="17">
    <source>
        <dbReference type="Proteomes" id="UP000030755"/>
    </source>
</evidence>
<dbReference type="InterPro" id="IPR018209">
    <property type="entry name" value="Pyrv_Knase_AS"/>
</dbReference>
<feature type="domain" description="Pyruvate kinase barrel" evidence="14">
    <location>
        <begin position="26"/>
        <end position="257"/>
    </location>
</feature>
<evidence type="ECO:0000256" key="9">
    <source>
        <dbReference type="ARBA" id="ARBA00022840"/>
    </source>
</evidence>
<dbReference type="SUPFAM" id="SSF51621">
    <property type="entry name" value="Phosphoenolpyruvate/pyruvate domain"/>
    <property type="match status" value="1"/>
</dbReference>
<organism evidence="16 17">
    <name type="scientific">Rozella allomycis (strain CSF55)</name>
    <dbReference type="NCBI Taxonomy" id="988480"/>
    <lineage>
        <taxon>Eukaryota</taxon>
        <taxon>Fungi</taxon>
        <taxon>Fungi incertae sedis</taxon>
        <taxon>Cryptomycota</taxon>
        <taxon>Cryptomycota incertae sedis</taxon>
        <taxon>Rozella</taxon>
    </lineage>
</organism>
<dbReference type="InterPro" id="IPR015795">
    <property type="entry name" value="Pyrv_Knase_C"/>
</dbReference>
<dbReference type="OrthoDB" id="108365at2759"/>
<evidence type="ECO:0000256" key="7">
    <source>
        <dbReference type="ARBA" id="ARBA00022741"/>
    </source>
</evidence>
<evidence type="ECO:0000256" key="1">
    <source>
        <dbReference type="ARBA" id="ARBA00001958"/>
    </source>
</evidence>
<dbReference type="Gene3D" id="2.40.33.10">
    <property type="entry name" value="PK beta-barrel domain-like"/>
    <property type="match status" value="1"/>
</dbReference>
<keyword evidence="9" id="KW-0067">ATP-binding</keyword>
<dbReference type="InterPro" id="IPR015813">
    <property type="entry name" value="Pyrv/PenolPyrv_kinase-like_dom"/>
</dbReference>
<gene>
    <name evidence="16" type="ORF">O9G_004356</name>
</gene>
<evidence type="ECO:0000256" key="6">
    <source>
        <dbReference type="ARBA" id="ARBA00022723"/>
    </source>
</evidence>
<dbReference type="UniPathway" id="UPA00109">
    <property type="reaction ID" value="UER00188"/>
</dbReference>
<evidence type="ECO:0000256" key="12">
    <source>
        <dbReference type="ARBA" id="ARBA00023317"/>
    </source>
</evidence>
<evidence type="ECO:0000256" key="13">
    <source>
        <dbReference type="RuleBase" id="RU000504"/>
    </source>
</evidence>
<dbReference type="InterPro" id="IPR036918">
    <property type="entry name" value="Pyrv_Knase_C_sf"/>
</dbReference>
<dbReference type="Pfam" id="PF00224">
    <property type="entry name" value="PK"/>
    <property type="match status" value="1"/>
</dbReference>
<dbReference type="PROSITE" id="PS00110">
    <property type="entry name" value="PYRUVATE_KINASE"/>
    <property type="match status" value="1"/>
</dbReference>
<dbReference type="GO" id="GO:0030955">
    <property type="term" value="F:potassium ion binding"/>
    <property type="evidence" value="ECO:0007669"/>
    <property type="project" value="InterPro"/>
</dbReference>
<evidence type="ECO:0000259" key="15">
    <source>
        <dbReference type="Pfam" id="PF02887"/>
    </source>
</evidence>
<keyword evidence="6" id="KW-0479">Metal-binding</keyword>
<protein>
    <recommendedName>
        <fullName evidence="4 13">Pyruvate kinase</fullName>
        <ecNumber evidence="4 13">2.7.1.40</ecNumber>
    </recommendedName>
</protein>
<name>A0A075B207_ROZAC</name>
<keyword evidence="7" id="KW-0547">Nucleotide-binding</keyword>
<dbReference type="GO" id="GO:0005524">
    <property type="term" value="F:ATP binding"/>
    <property type="evidence" value="ECO:0007669"/>
    <property type="project" value="UniProtKB-KW"/>
</dbReference>
<keyword evidence="5 13" id="KW-0808">Transferase</keyword>
<evidence type="ECO:0000256" key="5">
    <source>
        <dbReference type="ARBA" id="ARBA00022679"/>
    </source>
</evidence>
<dbReference type="SUPFAM" id="SSF52935">
    <property type="entry name" value="PK C-terminal domain-like"/>
    <property type="match status" value="1"/>
</dbReference>